<evidence type="ECO:0000256" key="7">
    <source>
        <dbReference type="HAMAP-Rule" id="MF_01217"/>
    </source>
</evidence>
<evidence type="ECO:0000256" key="1">
    <source>
        <dbReference type="ARBA" id="ARBA00022450"/>
    </source>
</evidence>
<keyword evidence="12" id="KW-1185">Reference proteome</keyword>
<sequence>MVFEKVCNILSEQFGVDAGSLNMDTAFIEDLGADSLDVVELMMSIEEEFDVGEISEEEAASMKTIGDLVRRIGDDD</sequence>
<dbReference type="Proteomes" id="UP000194903">
    <property type="component" value="Unassembled WGS sequence"/>
</dbReference>
<dbReference type="GO" id="GO:0009245">
    <property type="term" value="P:lipid A biosynthetic process"/>
    <property type="evidence" value="ECO:0007669"/>
    <property type="project" value="TreeGrafter"/>
</dbReference>
<comment type="subcellular location">
    <subcellularLocation>
        <location evidence="7">Cytoplasm</location>
    </subcellularLocation>
</comment>
<dbReference type="GO" id="GO:0005829">
    <property type="term" value="C:cytosol"/>
    <property type="evidence" value="ECO:0007669"/>
    <property type="project" value="TreeGrafter"/>
</dbReference>
<dbReference type="GO" id="GO:0000035">
    <property type="term" value="F:acyl binding"/>
    <property type="evidence" value="ECO:0007669"/>
    <property type="project" value="TreeGrafter"/>
</dbReference>
<gene>
    <name evidence="7" type="primary">acpP</name>
    <name evidence="11" type="ORF">CBW42_00295</name>
</gene>
<dbReference type="InterPro" id="IPR003231">
    <property type="entry name" value="ACP"/>
</dbReference>
<accession>A0A252F7G2</accession>
<evidence type="ECO:0000256" key="3">
    <source>
        <dbReference type="ARBA" id="ARBA00022553"/>
    </source>
</evidence>
<feature type="domain" description="Carrier" evidence="10">
    <location>
        <begin position="1"/>
        <end position="76"/>
    </location>
</feature>
<comment type="caution">
    <text evidence="11">The sequence shown here is derived from an EMBL/GenBank/DDBJ whole genome shotgun (WGS) entry which is preliminary data.</text>
</comment>
<protein>
    <recommendedName>
        <fullName evidence="7 8">Acyl carrier protein</fullName>
        <shortName evidence="7">ACP</shortName>
    </recommendedName>
</protein>
<dbReference type="SUPFAM" id="SSF47336">
    <property type="entry name" value="ACP-like"/>
    <property type="match status" value="1"/>
</dbReference>
<feature type="modified residue" description="O-(pantetheine 4'-phosphoryl)serine" evidence="7">
    <location>
        <position position="35"/>
    </location>
</feature>
<dbReference type="Gene3D" id="1.10.1200.10">
    <property type="entry name" value="ACP-like"/>
    <property type="match status" value="1"/>
</dbReference>
<evidence type="ECO:0000256" key="2">
    <source>
        <dbReference type="ARBA" id="ARBA00022516"/>
    </source>
</evidence>
<evidence type="ECO:0000313" key="12">
    <source>
        <dbReference type="Proteomes" id="UP000194903"/>
    </source>
</evidence>
<dbReference type="HAMAP" id="MF_01217">
    <property type="entry name" value="Acyl_carrier"/>
    <property type="match status" value="1"/>
</dbReference>
<comment type="PTM">
    <text evidence="7">4'-phosphopantetheine is transferred from CoA to a specific serine of apo-ACP by AcpS. This modification is essential for activity because fatty acids are bound in thioester linkage to the sulfhydryl of the prosthetic group.</text>
</comment>
<dbReference type="UniPathway" id="UPA00094"/>
<reference evidence="11 12" key="1">
    <citation type="submission" date="2017-05" db="EMBL/GenBank/DDBJ databases">
        <title>Butyricicoccus porcorum sp. nov. a butyrate-producing bacterium from the swine intestinal tract.</title>
        <authorList>
            <person name="Trachsel J."/>
            <person name="Humphrey S."/>
            <person name="Allen H.K."/>
        </authorList>
    </citation>
    <scope>NUCLEOTIDE SEQUENCE [LARGE SCALE GENOMIC DNA]</scope>
    <source>
        <strain evidence="11">BB10</strain>
    </source>
</reference>
<name>A0A252F7G2_9FIRM</name>
<keyword evidence="4 7" id="KW-0276">Fatty acid metabolism</keyword>
<keyword evidence="6 7" id="KW-0275">Fatty acid biosynthesis</keyword>
<keyword evidence="5 7" id="KW-0443">Lipid metabolism</keyword>
<dbReference type="GO" id="GO:0000036">
    <property type="term" value="F:acyl carrier activity"/>
    <property type="evidence" value="ECO:0007669"/>
    <property type="project" value="UniProtKB-UniRule"/>
</dbReference>
<dbReference type="Pfam" id="PF00550">
    <property type="entry name" value="PP-binding"/>
    <property type="match status" value="1"/>
</dbReference>
<comment type="PTM">
    <text evidence="9">4'-phosphopantetheine is transferred from CoA to a specific serine of apo-ACP by acpS.</text>
</comment>
<evidence type="ECO:0000256" key="9">
    <source>
        <dbReference type="RuleBase" id="RU003545"/>
    </source>
</evidence>
<dbReference type="OrthoDB" id="9804551at2"/>
<keyword evidence="3 7" id="KW-0597">Phosphoprotein</keyword>
<dbReference type="InterPro" id="IPR009081">
    <property type="entry name" value="PP-bd_ACP"/>
</dbReference>
<dbReference type="NCBIfam" id="NF002148">
    <property type="entry name" value="PRK00982.1-2"/>
    <property type="match status" value="1"/>
</dbReference>
<keyword evidence="2 7" id="KW-0444">Lipid biosynthesis</keyword>
<comment type="function">
    <text evidence="7 9">Carrier of the growing fatty acid chain in fatty acid biosynthesis.</text>
</comment>
<keyword evidence="7" id="KW-0963">Cytoplasm</keyword>
<evidence type="ECO:0000256" key="4">
    <source>
        <dbReference type="ARBA" id="ARBA00022832"/>
    </source>
</evidence>
<dbReference type="NCBIfam" id="NF002150">
    <property type="entry name" value="PRK00982.1-4"/>
    <property type="match status" value="1"/>
</dbReference>
<dbReference type="PROSITE" id="PS50075">
    <property type="entry name" value="CARRIER"/>
    <property type="match status" value="1"/>
</dbReference>
<keyword evidence="1 7" id="KW-0596">Phosphopantetheine</keyword>
<evidence type="ECO:0000256" key="5">
    <source>
        <dbReference type="ARBA" id="ARBA00023098"/>
    </source>
</evidence>
<proteinExistence type="inferred from homology"/>
<comment type="similarity">
    <text evidence="7">Belongs to the acyl carrier protein (ACP) family.</text>
</comment>
<comment type="pathway">
    <text evidence="7 9">Lipid metabolism; fatty acid biosynthesis.</text>
</comment>
<evidence type="ECO:0000259" key="10">
    <source>
        <dbReference type="PROSITE" id="PS50075"/>
    </source>
</evidence>
<dbReference type="GO" id="GO:0016020">
    <property type="term" value="C:membrane"/>
    <property type="evidence" value="ECO:0007669"/>
    <property type="project" value="GOC"/>
</dbReference>
<evidence type="ECO:0000256" key="6">
    <source>
        <dbReference type="ARBA" id="ARBA00023160"/>
    </source>
</evidence>
<dbReference type="AlphaFoldDB" id="A0A252F7G2"/>
<dbReference type="EMBL" id="NHOC01000001">
    <property type="protein sequence ID" value="OUM21709.1"/>
    <property type="molecule type" value="Genomic_DNA"/>
</dbReference>
<dbReference type="PANTHER" id="PTHR20863:SF76">
    <property type="entry name" value="CARRIER DOMAIN-CONTAINING PROTEIN"/>
    <property type="match status" value="1"/>
</dbReference>
<dbReference type="InterPro" id="IPR036736">
    <property type="entry name" value="ACP-like_sf"/>
</dbReference>
<evidence type="ECO:0000256" key="8">
    <source>
        <dbReference type="NCBIfam" id="TIGR00517"/>
    </source>
</evidence>
<dbReference type="PANTHER" id="PTHR20863">
    <property type="entry name" value="ACYL CARRIER PROTEIN"/>
    <property type="match status" value="1"/>
</dbReference>
<dbReference type="NCBIfam" id="TIGR00517">
    <property type="entry name" value="acyl_carrier"/>
    <property type="match status" value="1"/>
</dbReference>
<organism evidence="11 12">
    <name type="scientific">Butyricicoccus porcorum</name>
    <dbReference type="NCBI Taxonomy" id="1945634"/>
    <lineage>
        <taxon>Bacteria</taxon>
        <taxon>Bacillati</taxon>
        <taxon>Bacillota</taxon>
        <taxon>Clostridia</taxon>
        <taxon>Eubacteriales</taxon>
        <taxon>Butyricicoccaceae</taxon>
        <taxon>Butyricicoccus</taxon>
    </lineage>
</organism>
<dbReference type="RefSeq" id="WP_087016635.1">
    <property type="nucleotide sequence ID" value="NZ_CP178353.1"/>
</dbReference>
<evidence type="ECO:0000313" key="11">
    <source>
        <dbReference type="EMBL" id="OUM21709.1"/>
    </source>
</evidence>